<evidence type="ECO:0000256" key="1">
    <source>
        <dbReference type="SAM" id="Phobius"/>
    </source>
</evidence>
<reference evidence="2 3" key="1">
    <citation type="submission" date="2016-04" db="EMBL/GenBank/DDBJ databases">
        <title>A degradative enzymes factory behind the ericoid mycorrhizal symbiosis.</title>
        <authorList>
            <consortium name="DOE Joint Genome Institute"/>
            <person name="Martino E."/>
            <person name="Morin E."/>
            <person name="Grelet G."/>
            <person name="Kuo A."/>
            <person name="Kohler A."/>
            <person name="Daghino S."/>
            <person name="Barry K."/>
            <person name="Choi C."/>
            <person name="Cichocki N."/>
            <person name="Clum A."/>
            <person name="Copeland A."/>
            <person name="Hainaut M."/>
            <person name="Haridas S."/>
            <person name="Labutti K."/>
            <person name="Lindquist E."/>
            <person name="Lipzen A."/>
            <person name="Khouja H.-R."/>
            <person name="Murat C."/>
            <person name="Ohm R."/>
            <person name="Olson A."/>
            <person name="Spatafora J."/>
            <person name="Veneault-Fourrey C."/>
            <person name="Henrissat B."/>
            <person name="Grigoriev I."/>
            <person name="Martin F."/>
            <person name="Perotto S."/>
        </authorList>
    </citation>
    <scope>NUCLEOTIDE SEQUENCE [LARGE SCALE GENOMIC DNA]</scope>
    <source>
        <strain evidence="2 3">F</strain>
    </source>
</reference>
<keyword evidence="3" id="KW-1185">Reference proteome</keyword>
<proteinExistence type="predicted"/>
<evidence type="ECO:0000313" key="2">
    <source>
        <dbReference type="EMBL" id="PMD41997.1"/>
    </source>
</evidence>
<dbReference type="AlphaFoldDB" id="A0A2J6RU06"/>
<feature type="transmembrane region" description="Helical" evidence="1">
    <location>
        <begin position="121"/>
        <end position="143"/>
    </location>
</feature>
<accession>A0A2J6RU06</accession>
<name>A0A2J6RU06_HYAVF</name>
<feature type="transmembrane region" description="Helical" evidence="1">
    <location>
        <begin position="93"/>
        <end position="115"/>
    </location>
</feature>
<sequence length="253" mass="28030">MNKQILGESPTGYSSHLPKVVPTLQTASIDQTHSIEELRPGHSSYFPQDLPTRPTPPPTAAPWRQFMRRFWTFSLSSYSIIHTHDGAARMRHIAMVIILVLRTAMSALSILSVVIKGNIGGIVLYSLLALLTFWFTATCLAIIGDAEGDKRIKGVVVVGYIHFLHTNTDAFAGPYPFVLSHANAYLCQKRWHLDAFLGSCVLIHIGLIVAWFFGLTGWGLELTSIGMWLAILAVAWVAGWQPDLPTYRTSWAA</sequence>
<dbReference type="STRING" id="1149755.A0A2J6RU06"/>
<gene>
    <name evidence="2" type="ORF">L207DRAFT_580676</name>
</gene>
<keyword evidence="1" id="KW-0472">Membrane</keyword>
<protein>
    <submittedName>
        <fullName evidence="2">Uncharacterized protein</fullName>
    </submittedName>
</protein>
<dbReference type="EMBL" id="KZ613943">
    <property type="protein sequence ID" value="PMD41997.1"/>
    <property type="molecule type" value="Genomic_DNA"/>
</dbReference>
<organism evidence="2 3">
    <name type="scientific">Hyaloscypha variabilis (strain UAMH 11265 / GT02V1 / F)</name>
    <name type="common">Meliniomyces variabilis</name>
    <dbReference type="NCBI Taxonomy" id="1149755"/>
    <lineage>
        <taxon>Eukaryota</taxon>
        <taxon>Fungi</taxon>
        <taxon>Dikarya</taxon>
        <taxon>Ascomycota</taxon>
        <taxon>Pezizomycotina</taxon>
        <taxon>Leotiomycetes</taxon>
        <taxon>Helotiales</taxon>
        <taxon>Hyaloscyphaceae</taxon>
        <taxon>Hyaloscypha</taxon>
        <taxon>Hyaloscypha variabilis</taxon>
    </lineage>
</organism>
<keyword evidence="1" id="KW-1133">Transmembrane helix</keyword>
<evidence type="ECO:0000313" key="3">
    <source>
        <dbReference type="Proteomes" id="UP000235786"/>
    </source>
</evidence>
<dbReference type="OrthoDB" id="3750908at2759"/>
<feature type="transmembrane region" description="Helical" evidence="1">
    <location>
        <begin position="220"/>
        <end position="240"/>
    </location>
</feature>
<feature type="transmembrane region" description="Helical" evidence="1">
    <location>
        <begin position="195"/>
        <end position="214"/>
    </location>
</feature>
<keyword evidence="1" id="KW-0812">Transmembrane</keyword>
<dbReference type="Proteomes" id="UP000235786">
    <property type="component" value="Unassembled WGS sequence"/>
</dbReference>